<proteinExistence type="predicted"/>
<evidence type="ECO:0000256" key="1">
    <source>
        <dbReference type="SAM" id="Phobius"/>
    </source>
</evidence>
<dbReference type="Proteomes" id="UP000649259">
    <property type="component" value="Unassembled WGS sequence"/>
</dbReference>
<keyword evidence="1" id="KW-0812">Transmembrane</keyword>
<sequence length="165" mass="18034">MRALVECGASGGFCSLAALYVGGGELTVENILSVAIGAAIGLIGAVFGSWFSARRQDRMWLREQKLKAGVGFNTAVVQLLDCLKETQLSDDGPGANELANQMQEARSALYLLCASDTVDLADALAHRVWSTRPTDGRDDRRAEFRETVDLLRRFTQQLRQEIARS</sequence>
<keyword evidence="1" id="KW-1133">Transmembrane helix</keyword>
<comment type="caution">
    <text evidence="2">The sequence shown here is derived from an EMBL/GenBank/DDBJ whole genome shotgun (WGS) entry which is preliminary data.</text>
</comment>
<keyword evidence="3" id="KW-1185">Reference proteome</keyword>
<evidence type="ECO:0000313" key="3">
    <source>
        <dbReference type="Proteomes" id="UP000649259"/>
    </source>
</evidence>
<accession>A0ABQ3RY61</accession>
<reference evidence="3" key="1">
    <citation type="submission" date="2023-07" db="EMBL/GenBank/DDBJ databases">
        <title>Whole genome shotgun sequence of Streptomyces cacaoi subsp. asoensis NBRC 13813.</title>
        <authorList>
            <person name="Komaki H."/>
            <person name="Tamura T."/>
        </authorList>
    </citation>
    <scope>NUCLEOTIDE SEQUENCE [LARGE SCALE GENOMIC DNA]</scope>
    <source>
        <strain evidence="3">NBRC 13813</strain>
    </source>
</reference>
<organism evidence="2 3">
    <name type="scientific">Streptomyces asoensis</name>
    <dbReference type="NCBI Taxonomy" id="249586"/>
    <lineage>
        <taxon>Bacteria</taxon>
        <taxon>Bacillati</taxon>
        <taxon>Actinomycetota</taxon>
        <taxon>Actinomycetes</taxon>
        <taxon>Kitasatosporales</taxon>
        <taxon>Streptomycetaceae</taxon>
        <taxon>Streptomyces</taxon>
    </lineage>
</organism>
<evidence type="ECO:0000313" key="2">
    <source>
        <dbReference type="EMBL" id="GHI60806.1"/>
    </source>
</evidence>
<dbReference type="EMBL" id="BNEB01000002">
    <property type="protein sequence ID" value="GHI60806.1"/>
    <property type="molecule type" value="Genomic_DNA"/>
</dbReference>
<feature type="transmembrane region" description="Helical" evidence="1">
    <location>
        <begin position="31"/>
        <end position="53"/>
    </location>
</feature>
<keyword evidence="1" id="KW-0472">Membrane</keyword>
<protein>
    <submittedName>
        <fullName evidence="2">Uncharacterized protein</fullName>
    </submittedName>
</protein>
<gene>
    <name evidence="2" type="ORF">Saso_24560</name>
</gene>
<name>A0ABQ3RY61_9ACTN</name>